<protein>
    <recommendedName>
        <fullName evidence="3">DUF3375 domain-containing protein</fullName>
    </recommendedName>
</protein>
<name>L7L9B9_9ACTN</name>
<evidence type="ECO:0000313" key="2">
    <source>
        <dbReference type="Proteomes" id="UP000053405"/>
    </source>
</evidence>
<dbReference type="Pfam" id="PF11855">
    <property type="entry name" value="DUF3375"/>
    <property type="match status" value="1"/>
</dbReference>
<dbReference type="AlphaFoldDB" id="L7L9B9"/>
<keyword evidence="2" id="KW-1185">Reference proteome</keyword>
<proteinExistence type="predicted"/>
<accession>L7L9B9</accession>
<dbReference type="RefSeq" id="WP_005937255.1">
    <property type="nucleotide sequence ID" value="NZ_ATVK01000045.1"/>
</dbReference>
<dbReference type="STRING" id="1121927.GOHSU_12_00370"/>
<evidence type="ECO:0008006" key="3">
    <source>
        <dbReference type="Google" id="ProtNLM"/>
    </source>
</evidence>
<gene>
    <name evidence="1" type="ORF">GOHSU_12_00370</name>
</gene>
<dbReference type="InterPro" id="IPR021804">
    <property type="entry name" value="DUF3375"/>
</dbReference>
<organism evidence="1 2">
    <name type="scientific">Gordonia hirsuta DSM 44140 = NBRC 16056</name>
    <dbReference type="NCBI Taxonomy" id="1121927"/>
    <lineage>
        <taxon>Bacteria</taxon>
        <taxon>Bacillati</taxon>
        <taxon>Actinomycetota</taxon>
        <taxon>Actinomycetes</taxon>
        <taxon>Mycobacteriales</taxon>
        <taxon>Gordoniaceae</taxon>
        <taxon>Gordonia</taxon>
    </lineage>
</organism>
<comment type="caution">
    <text evidence="1">The sequence shown here is derived from an EMBL/GenBank/DDBJ whole genome shotgun (WGS) entry which is preliminary data.</text>
</comment>
<sequence>MISNDRFIIRGDIMAALGDVYRLAGLRTDDAAWRLLRTDHAPVILGLLGRHFTHGARPLPAPELFALLDADLEELRDNGWDLPQTGRGYCAAWVRDGFLLRRSSSTAREEFLEPTEGTLAALDFAGALQAPIRAVTESRLTTLASQLSALARDSDPSAQSRLARLQVERAALDRQIAAVESGDFPVLGGERALERGREILALASEVPSDFARVQSAFDELNRSLRARILDDESDRGDTLGDVFRGVDLIADSEAGRSFSAFYDTILDPARAAQIDDAITAVLDRPFAAEFTGEQHRRLRGLLTDMEVAAGEVHAVMTSLSRSLRHFVQSRAYEEHRRIQQLIRSTQQQARTVATVRRPFDVLDLELVRVGMAIESVSALRLHDPADDRVTDEVVVHPAGHADLESLRQLIRESEIDFDELTGNIAATLTQRGQASIADVLVEHPATQGLASIVGLLVLAGRHGHRVDGTERIGWTSQAGLTRSVVIHRHQFDPTAPELQP</sequence>
<dbReference type="Proteomes" id="UP000053405">
    <property type="component" value="Unassembled WGS sequence"/>
</dbReference>
<evidence type="ECO:0000313" key="1">
    <source>
        <dbReference type="EMBL" id="GAC56647.1"/>
    </source>
</evidence>
<reference evidence="1 2" key="1">
    <citation type="submission" date="2012-12" db="EMBL/GenBank/DDBJ databases">
        <title>Whole genome shotgun sequence of Gordonia hirsuta NBRC 16056.</title>
        <authorList>
            <person name="Isaki-Nakamura S."/>
            <person name="Hosoyama A."/>
            <person name="Tsuchikane K."/>
            <person name="Katsumata H."/>
            <person name="Baba S."/>
            <person name="Yamazaki S."/>
            <person name="Fujita N."/>
        </authorList>
    </citation>
    <scope>NUCLEOTIDE SEQUENCE [LARGE SCALE GENOMIC DNA]</scope>
    <source>
        <strain evidence="1 2">NBRC 16056</strain>
    </source>
</reference>
<dbReference type="eggNOG" id="COG4942">
    <property type="taxonomic scope" value="Bacteria"/>
</dbReference>
<dbReference type="EMBL" id="BANT01000012">
    <property type="protein sequence ID" value="GAC56647.1"/>
    <property type="molecule type" value="Genomic_DNA"/>
</dbReference>